<dbReference type="EMBL" id="CAADRP010001791">
    <property type="protein sequence ID" value="VFU52378.1"/>
    <property type="molecule type" value="Genomic_DNA"/>
</dbReference>
<sequence length="664" mass="72344">MYIRSHPEGAAVEMNLQQAMQPKSPANGFGRRRADRDWGTRFENKVQSGKAHTNRSSNAGTTGKVGVYESPLRDRLVYLTTCLIGHPVEVQLKNGSVYSGTCYTTNAEKEFAIVLKMARLIKDDSLRGQKAECVSKAPSKTLILPGKEVVQVVAKDVSVTIDGMSNELQHAKQQEIMIDSFISRSQLRESWNLGPDKEPQCPELDNIFDGHWNRGWDQFETNEIKSTSTRNFTRAERGPQMKDLEREAVRIAREIEGEETRDLHLAEERGIHLDESFDVDEETRFSSVFRGGAIDDGGHEELDDVVLSSHSSETFGGPSASCNKKSAELTHAKSNVGTQVLSTSSSDEVQCSQSSTCADLHHPGFHDRAAQLALEPPTSLSTLRSETRAQEDRHCEHGELDSIKEHVEEKMLTDDAQLSKGKDSKSLDGKKNESDKGRLSSNTTAYTLHPISPGQLLDGVASAKGAVEMQPANTRGRPGISAPSNSDCAGALPTSSVLLSPCSSMGSLSSEKSTLNPHAKEFKLNPNAKSFTPSQTPARPPSPMPDGSFYFQPNLSAPPHMHGMPVGVGPGPSFNGQQPVIFNPQVAPLQTPQAYFHPGGPQFGQQMLLGHPRQVLYMPSYQPECFVYSSFSPGGGGYMAEECNALGICSWGGGAYFYFLKNGV</sequence>
<dbReference type="GO" id="GO:0003729">
    <property type="term" value="F:mRNA binding"/>
    <property type="evidence" value="ECO:0007669"/>
    <property type="project" value="TreeGrafter"/>
</dbReference>
<dbReference type="PANTHER" id="PTHR12854:SF7">
    <property type="entry name" value="ATAXIN-2 HOMOLOG"/>
    <property type="match status" value="1"/>
</dbReference>
<dbReference type="GO" id="GO:0034063">
    <property type="term" value="P:stress granule assembly"/>
    <property type="evidence" value="ECO:0007669"/>
    <property type="project" value="TreeGrafter"/>
</dbReference>
<feature type="region of interest" description="Disordered" evidence="1">
    <location>
        <begin position="43"/>
        <end position="64"/>
    </location>
</feature>
<evidence type="ECO:0000259" key="2">
    <source>
        <dbReference type="SMART" id="SM01272"/>
    </source>
</evidence>
<dbReference type="AlphaFoldDB" id="A0A6N2MS27"/>
<reference evidence="3" key="1">
    <citation type="submission" date="2019-03" db="EMBL/GenBank/DDBJ databases">
        <authorList>
            <person name="Mank J."/>
            <person name="Almeida P."/>
        </authorList>
    </citation>
    <scope>NUCLEOTIDE SEQUENCE</scope>
    <source>
        <strain evidence="3">78183</strain>
    </source>
</reference>
<feature type="region of interest" description="Disordered" evidence="1">
    <location>
        <begin position="376"/>
        <end position="447"/>
    </location>
</feature>
<dbReference type="PANTHER" id="PTHR12854">
    <property type="entry name" value="ATAXIN 2-RELATED"/>
    <property type="match status" value="1"/>
</dbReference>
<dbReference type="InterPro" id="IPR025852">
    <property type="entry name" value="SM_dom_ATX"/>
</dbReference>
<feature type="compositionally biased region" description="Basic and acidic residues" evidence="1">
    <location>
        <begin position="385"/>
        <end position="413"/>
    </location>
</feature>
<dbReference type="GO" id="GO:0010494">
    <property type="term" value="C:cytoplasmic stress granule"/>
    <property type="evidence" value="ECO:0007669"/>
    <property type="project" value="TreeGrafter"/>
</dbReference>
<name>A0A6N2MS27_SALVM</name>
<dbReference type="Pfam" id="PF06741">
    <property type="entry name" value="LsmAD"/>
    <property type="match status" value="1"/>
</dbReference>
<gene>
    <name evidence="3" type="ORF">SVIM_LOCUS358492</name>
</gene>
<dbReference type="Pfam" id="PF14438">
    <property type="entry name" value="SM-ATX"/>
    <property type="match status" value="1"/>
</dbReference>
<evidence type="ECO:0000256" key="1">
    <source>
        <dbReference type="SAM" id="MobiDB-lite"/>
    </source>
</evidence>
<evidence type="ECO:0000313" key="3">
    <source>
        <dbReference type="EMBL" id="VFU52378.1"/>
    </source>
</evidence>
<dbReference type="SMART" id="SM01272">
    <property type="entry name" value="LsmAD"/>
    <property type="match status" value="1"/>
</dbReference>
<organism evidence="3">
    <name type="scientific">Salix viminalis</name>
    <name type="common">Common osier</name>
    <name type="synonym">Basket willow</name>
    <dbReference type="NCBI Taxonomy" id="40686"/>
    <lineage>
        <taxon>Eukaryota</taxon>
        <taxon>Viridiplantae</taxon>
        <taxon>Streptophyta</taxon>
        <taxon>Embryophyta</taxon>
        <taxon>Tracheophyta</taxon>
        <taxon>Spermatophyta</taxon>
        <taxon>Magnoliopsida</taxon>
        <taxon>eudicotyledons</taxon>
        <taxon>Gunneridae</taxon>
        <taxon>Pentapetalae</taxon>
        <taxon>rosids</taxon>
        <taxon>fabids</taxon>
        <taxon>Malpighiales</taxon>
        <taxon>Salicaceae</taxon>
        <taxon>Saliceae</taxon>
        <taxon>Salix</taxon>
    </lineage>
</organism>
<feature type="compositionally biased region" description="Polar residues" evidence="1">
    <location>
        <begin position="527"/>
        <end position="537"/>
    </location>
</feature>
<feature type="region of interest" description="Disordered" evidence="1">
    <location>
        <begin position="521"/>
        <end position="549"/>
    </location>
</feature>
<feature type="compositionally biased region" description="Basic and acidic residues" evidence="1">
    <location>
        <begin position="420"/>
        <end position="438"/>
    </location>
</feature>
<protein>
    <recommendedName>
        <fullName evidence="2">LsmAD domain-containing protein</fullName>
    </recommendedName>
</protein>
<dbReference type="InterPro" id="IPR045117">
    <property type="entry name" value="ATXN2-like"/>
</dbReference>
<feature type="compositionally biased region" description="Polar residues" evidence="1">
    <location>
        <begin position="45"/>
        <end position="61"/>
    </location>
</feature>
<dbReference type="InterPro" id="IPR009604">
    <property type="entry name" value="LsmAD_domain"/>
</dbReference>
<proteinExistence type="predicted"/>
<accession>A0A6N2MS27</accession>
<feature type="domain" description="LsmAD" evidence="2">
    <location>
        <begin position="224"/>
        <end position="291"/>
    </location>
</feature>